<dbReference type="EMBL" id="LVYI01000007">
    <property type="protein sequence ID" value="OAP57690.1"/>
    <property type="molecule type" value="Genomic_DNA"/>
</dbReference>
<feature type="compositionally biased region" description="Polar residues" evidence="3">
    <location>
        <begin position="560"/>
        <end position="573"/>
    </location>
</feature>
<feature type="region of interest" description="Disordered" evidence="3">
    <location>
        <begin position="515"/>
        <end position="585"/>
    </location>
</feature>
<comment type="subcellular location">
    <subcellularLocation>
        <location evidence="1">Nucleus</location>
    </subcellularLocation>
</comment>
<comment type="caution">
    <text evidence="5">The sequence shown here is derived from an EMBL/GenBank/DDBJ whole genome shotgun (WGS) entry which is preliminary data.</text>
</comment>
<dbReference type="GO" id="GO:0090575">
    <property type="term" value="C:RNA polymerase II transcription regulator complex"/>
    <property type="evidence" value="ECO:0007669"/>
    <property type="project" value="TreeGrafter"/>
</dbReference>
<organism evidence="5 6">
    <name type="scientific">Fonsecaea erecta</name>
    <dbReference type="NCBI Taxonomy" id="1367422"/>
    <lineage>
        <taxon>Eukaryota</taxon>
        <taxon>Fungi</taxon>
        <taxon>Dikarya</taxon>
        <taxon>Ascomycota</taxon>
        <taxon>Pezizomycotina</taxon>
        <taxon>Eurotiomycetes</taxon>
        <taxon>Chaetothyriomycetidae</taxon>
        <taxon>Chaetothyriales</taxon>
        <taxon>Herpotrichiellaceae</taxon>
        <taxon>Fonsecaea</taxon>
    </lineage>
</organism>
<dbReference type="PANTHER" id="PTHR40621">
    <property type="entry name" value="TRANSCRIPTION FACTOR KAPC-RELATED"/>
    <property type="match status" value="1"/>
</dbReference>
<dbReference type="CDD" id="cd14688">
    <property type="entry name" value="bZIP_YAP"/>
    <property type="match status" value="1"/>
</dbReference>
<feature type="compositionally biased region" description="Polar residues" evidence="3">
    <location>
        <begin position="871"/>
        <end position="894"/>
    </location>
</feature>
<dbReference type="PANTHER" id="PTHR40621:SF6">
    <property type="entry name" value="AP-1-LIKE TRANSCRIPTION FACTOR YAP1-RELATED"/>
    <property type="match status" value="1"/>
</dbReference>
<dbReference type="AlphaFoldDB" id="A0A178ZD16"/>
<keyword evidence="4" id="KW-0812">Transmembrane</keyword>
<keyword evidence="2" id="KW-0539">Nucleus</keyword>
<dbReference type="STRING" id="1367422.A0A178ZD16"/>
<reference evidence="5 6" key="1">
    <citation type="submission" date="2016-04" db="EMBL/GenBank/DDBJ databases">
        <title>Draft genome of Fonsecaea erecta CBS 125763.</title>
        <authorList>
            <person name="Weiss V.A."/>
            <person name="Vicente V.A."/>
            <person name="Raittz R.T."/>
            <person name="Moreno L.F."/>
            <person name="De Souza E.M."/>
            <person name="Pedrosa F.O."/>
            <person name="Steffens M.B."/>
            <person name="Faoro H."/>
            <person name="Tadra-Sfeir M.Z."/>
            <person name="Najafzadeh M.J."/>
            <person name="Felipe M.S."/>
            <person name="Teixeira M."/>
            <person name="Sun J."/>
            <person name="Xi L."/>
            <person name="Gomes R."/>
            <person name="De Azevedo C.M."/>
            <person name="Salgado C.G."/>
            <person name="Da Silva M.B."/>
            <person name="Nascimento M.F."/>
            <person name="Queiroz-Telles F."/>
            <person name="Attili D.S."/>
            <person name="Gorbushina A."/>
        </authorList>
    </citation>
    <scope>NUCLEOTIDE SEQUENCE [LARGE SCALE GENOMIC DNA]</scope>
    <source>
        <strain evidence="5 6">CBS 125763</strain>
    </source>
</reference>
<feature type="compositionally biased region" description="Basic and acidic residues" evidence="3">
    <location>
        <begin position="575"/>
        <end position="585"/>
    </location>
</feature>
<keyword evidence="4" id="KW-0472">Membrane</keyword>
<evidence type="ECO:0000256" key="1">
    <source>
        <dbReference type="ARBA" id="ARBA00004123"/>
    </source>
</evidence>
<evidence type="ECO:0000256" key="4">
    <source>
        <dbReference type="SAM" id="Phobius"/>
    </source>
</evidence>
<dbReference type="InterPro" id="IPR050936">
    <property type="entry name" value="AP-1-like"/>
</dbReference>
<proteinExistence type="predicted"/>
<dbReference type="SUPFAM" id="SSF81383">
    <property type="entry name" value="F-box domain"/>
    <property type="match status" value="1"/>
</dbReference>
<evidence type="ECO:0000256" key="2">
    <source>
        <dbReference type="ARBA" id="ARBA00023242"/>
    </source>
</evidence>
<dbReference type="GeneID" id="30012596"/>
<keyword evidence="4" id="KW-1133">Transmembrane helix</keyword>
<dbReference type="Proteomes" id="UP000078343">
    <property type="component" value="Unassembled WGS sequence"/>
</dbReference>
<gene>
    <name evidence="5" type="ORF">AYL99_08428</name>
</gene>
<keyword evidence="6" id="KW-1185">Reference proteome</keyword>
<dbReference type="GO" id="GO:0001228">
    <property type="term" value="F:DNA-binding transcription activator activity, RNA polymerase II-specific"/>
    <property type="evidence" value="ECO:0007669"/>
    <property type="project" value="TreeGrafter"/>
</dbReference>
<dbReference type="RefSeq" id="XP_018691057.1">
    <property type="nucleotide sequence ID" value="XM_018839936.1"/>
</dbReference>
<dbReference type="GO" id="GO:0000976">
    <property type="term" value="F:transcription cis-regulatory region binding"/>
    <property type="evidence" value="ECO:0007669"/>
    <property type="project" value="InterPro"/>
</dbReference>
<dbReference type="InterPro" id="IPR036047">
    <property type="entry name" value="F-box-like_dom_sf"/>
</dbReference>
<sequence>MDQLAPELVDHLCLFLDRPSLCSFRLTCRAFAAIAEEHLFRDFEFRLYPNHHRLYQLEQLAARPSIASRLRCVSFESGIQLEYADYRYWQAGEYHDKQIVWERSLVGASRDEYTQFHERLQARFTTDLGRRYDLYRWHLDQQAASMAESRVRNVLMRTMGTLKQSSPNLRLKLIMAEPQIRLEDLEAFDPEKYASDKPYDPDPRRRVANRRQHCLDHFIHFLQAANLSGCEVANLTAIDIPQQLLAVGTIHGSQVLEETFQGLKALTMKISTFPHSDWLSRSGTGEIYFAGRNLAATRLRMLLNHTSELEHLALEFPPGQESEYSFDFFDRTNIDRFPRLWLPHLKSLSLCLFRCTWEDLAALLGEGKNLNSVVMKNCRLETGSLIDVLEHLRRKRLRRVELLGTWYVDADCGEWHSHSEEDFTSCFAATSYEGPYAHTGMRSKIDAFLNGRGECPLPRWTTEDDPPQSTGRDVTRRRSNKYELTLFSQFDFLLYIPVFTELPTVIGARSSLHISPTSPSGRYWVPQPRDAQSCRTSHSTAATDQPTLARSTCAAEEVAETQTLDRPTHTSIGESPDRDDSGSVYRPERLRYPIFEVQLGTYRINYLSKPMTEQEMQRKMPLLKLSVFLYHLGFAALVVYLLLLLRSTHRDRKATYVKTLEAEVAKLRARDSAQDAQIQACRNTIRRLKELIRYHKIPLPLDLASDPHIQSPQATIELLGFPDSRTQQIRAQMPPETDSGFLGFAPGAQNILTSSDLPYDTLHSGSTTSSSDLFSGLTISEAPTSLHAPSIYSQTASTAPPVPPISTSMHHPQGLGATQVGVDFVLALEHVCLEHHAAHATTDDGSGHEMMLMSPIMWHSPARSQPARPAQTASSAHPSGPTTATTESGLPTGTRWNVPAMELEKLLDFSDKLSLDGEITPVEAWQRVRQHPNFGDLTRDGLEALKATLLPEVHCYG</sequence>
<feature type="compositionally biased region" description="Polar residues" evidence="3">
    <location>
        <begin position="533"/>
        <end position="550"/>
    </location>
</feature>
<evidence type="ECO:0008006" key="7">
    <source>
        <dbReference type="Google" id="ProtNLM"/>
    </source>
</evidence>
<evidence type="ECO:0000256" key="3">
    <source>
        <dbReference type="SAM" id="MobiDB-lite"/>
    </source>
</evidence>
<evidence type="ECO:0000313" key="5">
    <source>
        <dbReference type="EMBL" id="OAP57690.1"/>
    </source>
</evidence>
<feature type="region of interest" description="Disordered" evidence="3">
    <location>
        <begin position="861"/>
        <end position="894"/>
    </location>
</feature>
<feature type="transmembrane region" description="Helical" evidence="4">
    <location>
        <begin position="627"/>
        <end position="645"/>
    </location>
</feature>
<dbReference type="OrthoDB" id="5422579at2759"/>
<accession>A0A178ZD16</accession>
<evidence type="ECO:0000313" key="6">
    <source>
        <dbReference type="Proteomes" id="UP000078343"/>
    </source>
</evidence>
<protein>
    <recommendedName>
        <fullName evidence="7">F-box domain-containing protein</fullName>
    </recommendedName>
</protein>
<dbReference type="CDD" id="cd09917">
    <property type="entry name" value="F-box_SF"/>
    <property type="match status" value="1"/>
</dbReference>
<name>A0A178ZD16_9EURO</name>